<accession>A0A1W2AAJ5</accession>
<proteinExistence type="inferred from homology"/>
<keyword evidence="5" id="KW-1185">Reference proteome</keyword>
<dbReference type="InterPro" id="IPR011542">
    <property type="entry name" value="SUF_FeS_clus_asmbl_SufD"/>
</dbReference>
<dbReference type="PANTHER" id="PTHR43575">
    <property type="entry name" value="PROTEIN ABCI7, CHLOROPLASTIC"/>
    <property type="match status" value="1"/>
</dbReference>
<name>A0A1W2AAJ5_9FLAO</name>
<reference evidence="4 5" key="1">
    <citation type="submission" date="2017-04" db="EMBL/GenBank/DDBJ databases">
        <authorList>
            <person name="Afonso C.L."/>
            <person name="Miller P.J."/>
            <person name="Scott M.A."/>
            <person name="Spackman E."/>
            <person name="Goraichik I."/>
            <person name="Dimitrov K.M."/>
            <person name="Suarez D.L."/>
            <person name="Swayne D.E."/>
        </authorList>
    </citation>
    <scope>NUCLEOTIDE SEQUENCE [LARGE SCALE GENOMIC DNA]</scope>
    <source>
        <strain evidence="4 5">CGMCC 1.12708</strain>
    </source>
</reference>
<evidence type="ECO:0000313" key="4">
    <source>
        <dbReference type="EMBL" id="SMC57278.1"/>
    </source>
</evidence>
<dbReference type="GO" id="GO:0016226">
    <property type="term" value="P:iron-sulfur cluster assembly"/>
    <property type="evidence" value="ECO:0007669"/>
    <property type="project" value="InterPro"/>
</dbReference>
<sequence length="440" mass="50235">MIDLKENLVSRHLVFNEKNSKNKFVDELRHEAIEIFDKQGFPNKKDEEWKYTNLAPLLKTDYKLFPESEDISIGYQDVKQYFIHDMDTYKIVFVNGIYSSYLSSTTHEEADICVLSSAMSKMMHQPVVENFYGKIADRKQSLVSLNTAFFKDGAYIYVPDKVILSKPIQLMFFSTANESEVMYHPRNLVVLGNNSQAQIIERHQTLNGKSNLTNVVTEIHVGKNSELDYYKVQNDSLEASLIDNTFIEQERDSRVAVQTFSFGGKITRNNLNFKQKGENCNSILNGVTVISGKQHVDHHTLVEHTEPHCESHELYKGIYDEQSHGVFNGKVFVHPEAQKLNAFQQNNNVLLTNQATIDTKPQLEIFADDVKCSHGCTVGQLDDSALFYMQQRGIPKNEAKALLLYAFAADVLEHVQIPQIKKRITKLIAQKLGVNIDFDL</sequence>
<dbReference type="InterPro" id="IPR055346">
    <property type="entry name" value="Fe-S_cluster_assembly_SufBD"/>
</dbReference>
<dbReference type="InterPro" id="IPR045595">
    <property type="entry name" value="SufBD_N"/>
</dbReference>
<dbReference type="Pfam" id="PF19295">
    <property type="entry name" value="SufBD_N"/>
    <property type="match status" value="1"/>
</dbReference>
<evidence type="ECO:0000256" key="1">
    <source>
        <dbReference type="ARBA" id="ARBA00043967"/>
    </source>
</evidence>
<evidence type="ECO:0000313" key="5">
    <source>
        <dbReference type="Proteomes" id="UP000192393"/>
    </source>
</evidence>
<dbReference type="EMBL" id="FWXS01000004">
    <property type="protein sequence ID" value="SMC57278.1"/>
    <property type="molecule type" value="Genomic_DNA"/>
</dbReference>
<dbReference type="Pfam" id="PF01458">
    <property type="entry name" value="SUFBD_core"/>
    <property type="match status" value="1"/>
</dbReference>
<dbReference type="InterPro" id="IPR037284">
    <property type="entry name" value="SUF_FeS_clus_asmbl_SufBD_sf"/>
</dbReference>
<feature type="domain" description="SUF system FeS cluster assembly SufBD core" evidence="2">
    <location>
        <begin position="176"/>
        <end position="407"/>
    </location>
</feature>
<dbReference type="InterPro" id="IPR000825">
    <property type="entry name" value="SUF_FeS_clus_asmbl_SufBD_core"/>
</dbReference>
<dbReference type="SUPFAM" id="SSF101960">
    <property type="entry name" value="Stabilizer of iron transporter SufD"/>
    <property type="match status" value="1"/>
</dbReference>
<gene>
    <name evidence="4" type="ORF">SAMN06296427_10440</name>
</gene>
<dbReference type="Proteomes" id="UP000192393">
    <property type="component" value="Unassembled WGS sequence"/>
</dbReference>
<comment type="similarity">
    <text evidence="1">Belongs to the iron-sulfur cluster assembly SufBD family.</text>
</comment>
<feature type="domain" description="SUF system FeS cluster assembly SufBD N-terminal" evidence="3">
    <location>
        <begin position="20"/>
        <end position="170"/>
    </location>
</feature>
<dbReference type="PANTHER" id="PTHR43575:SF1">
    <property type="entry name" value="PROTEIN ABCI7, CHLOROPLASTIC"/>
    <property type="match status" value="1"/>
</dbReference>
<evidence type="ECO:0000259" key="3">
    <source>
        <dbReference type="Pfam" id="PF19295"/>
    </source>
</evidence>
<dbReference type="AlphaFoldDB" id="A0A1W2AAJ5"/>
<evidence type="ECO:0000259" key="2">
    <source>
        <dbReference type="Pfam" id="PF01458"/>
    </source>
</evidence>
<organism evidence="4 5">
    <name type="scientific">Moheibacter sediminis</name>
    <dbReference type="NCBI Taxonomy" id="1434700"/>
    <lineage>
        <taxon>Bacteria</taxon>
        <taxon>Pseudomonadati</taxon>
        <taxon>Bacteroidota</taxon>
        <taxon>Flavobacteriia</taxon>
        <taxon>Flavobacteriales</taxon>
        <taxon>Weeksellaceae</taxon>
        <taxon>Moheibacter</taxon>
    </lineage>
</organism>
<dbReference type="STRING" id="1434700.SAMN06296427_10440"/>
<protein>
    <submittedName>
        <fullName evidence="4">Iron-regulated ABC transporter permease protein SufD</fullName>
    </submittedName>
</protein>
<dbReference type="NCBIfam" id="TIGR01981">
    <property type="entry name" value="sufD"/>
    <property type="match status" value="1"/>
</dbReference>